<evidence type="ECO:0000313" key="11">
    <source>
        <dbReference type="EMBL" id="QUV95410.1"/>
    </source>
</evidence>
<dbReference type="RefSeq" id="WP_211423635.1">
    <property type="nucleotide sequence ID" value="NZ_CP072643.1"/>
</dbReference>
<protein>
    <recommendedName>
        <fullName evidence="3">Anthranilate synthase component 1</fullName>
    </recommendedName>
</protein>
<proteinExistence type="predicted"/>
<reference evidence="11 12" key="1">
    <citation type="submission" date="2021-03" db="EMBL/GenBank/DDBJ databases">
        <title>Genomic and phenotypic characterization of Chloracidobacterium isolates provides evidence for multiple species.</title>
        <authorList>
            <person name="Saini M.K."/>
            <person name="Costas A.M.G."/>
            <person name="Tank M."/>
            <person name="Bryant D.A."/>
        </authorList>
    </citation>
    <scope>NUCLEOTIDE SEQUENCE [LARGE SCALE GENOMIC DNA]</scope>
    <source>
        <strain evidence="11 12">N</strain>
    </source>
</reference>
<dbReference type="InterPro" id="IPR006805">
    <property type="entry name" value="Anth_synth_I_N"/>
</dbReference>
<dbReference type="InterPro" id="IPR005801">
    <property type="entry name" value="ADC_synthase"/>
</dbReference>
<comment type="catalytic activity">
    <reaction evidence="8">
        <text>chorismate + L-glutamine = anthranilate + pyruvate + L-glutamate + H(+)</text>
        <dbReference type="Rhea" id="RHEA:21732"/>
        <dbReference type="ChEBI" id="CHEBI:15361"/>
        <dbReference type="ChEBI" id="CHEBI:15378"/>
        <dbReference type="ChEBI" id="CHEBI:16567"/>
        <dbReference type="ChEBI" id="CHEBI:29748"/>
        <dbReference type="ChEBI" id="CHEBI:29985"/>
        <dbReference type="ChEBI" id="CHEBI:58359"/>
        <dbReference type="EC" id="4.1.3.27"/>
    </reaction>
</comment>
<dbReference type="PANTHER" id="PTHR11236">
    <property type="entry name" value="AMINOBENZOATE/ANTHRANILATE SYNTHASE"/>
    <property type="match status" value="1"/>
</dbReference>
<dbReference type="EMBL" id="CP072643">
    <property type="protein sequence ID" value="QUV95410.1"/>
    <property type="molecule type" value="Genomic_DNA"/>
</dbReference>
<comment type="subunit">
    <text evidence="2">Heterotetramer consisting of two non-identical subunits: a beta subunit (TrpG) and a large alpha subunit (TrpE).</text>
</comment>
<dbReference type="Pfam" id="PF04715">
    <property type="entry name" value="Anth_synt_I_N"/>
    <property type="match status" value="1"/>
</dbReference>
<keyword evidence="5" id="KW-0460">Magnesium</keyword>
<evidence type="ECO:0000256" key="7">
    <source>
        <dbReference type="ARBA" id="ARBA00025634"/>
    </source>
</evidence>
<evidence type="ECO:0000256" key="4">
    <source>
        <dbReference type="ARBA" id="ARBA00022723"/>
    </source>
</evidence>
<dbReference type="Gene3D" id="3.60.120.10">
    <property type="entry name" value="Anthranilate synthase"/>
    <property type="match status" value="1"/>
</dbReference>
<feature type="domain" description="Anthranilate synthase component I N-terminal" evidence="10">
    <location>
        <begin position="9"/>
        <end position="158"/>
    </location>
</feature>
<feature type="domain" description="Chorismate-utilising enzyme C-terminal" evidence="9">
    <location>
        <begin position="206"/>
        <end position="464"/>
    </location>
</feature>
<dbReference type="Proteomes" id="UP000677668">
    <property type="component" value="Chromosome 2"/>
</dbReference>
<dbReference type="PANTHER" id="PTHR11236:SF48">
    <property type="entry name" value="ISOCHORISMATE SYNTHASE MENF"/>
    <property type="match status" value="1"/>
</dbReference>
<evidence type="ECO:0000256" key="8">
    <source>
        <dbReference type="ARBA" id="ARBA00047683"/>
    </source>
</evidence>
<evidence type="ECO:0000256" key="3">
    <source>
        <dbReference type="ARBA" id="ARBA00020653"/>
    </source>
</evidence>
<keyword evidence="4" id="KW-0479">Metal-binding</keyword>
<evidence type="ECO:0000256" key="2">
    <source>
        <dbReference type="ARBA" id="ARBA00011575"/>
    </source>
</evidence>
<keyword evidence="6" id="KW-0456">Lyase</keyword>
<evidence type="ECO:0000256" key="1">
    <source>
        <dbReference type="ARBA" id="ARBA00001946"/>
    </source>
</evidence>
<dbReference type="InterPro" id="IPR015890">
    <property type="entry name" value="Chorismate_C"/>
</dbReference>
<evidence type="ECO:0000313" key="12">
    <source>
        <dbReference type="Proteomes" id="UP000677668"/>
    </source>
</evidence>
<evidence type="ECO:0000256" key="5">
    <source>
        <dbReference type="ARBA" id="ARBA00022842"/>
    </source>
</evidence>
<dbReference type="Pfam" id="PF00425">
    <property type="entry name" value="Chorismate_bind"/>
    <property type="match status" value="1"/>
</dbReference>
<evidence type="ECO:0000259" key="9">
    <source>
        <dbReference type="Pfam" id="PF00425"/>
    </source>
</evidence>
<sequence>MSILTVLSDAVTPAALYHELAAASDVAFLLESAEGDARLARYSIIGIEPRLVVAFQDRRVTVSDLHRQTERQTQTDDPLRFLCEILEREQAQVTDQMPALPPMLPFKGGFVGYLGYGTTACLAGIPIQAAMPYAAPDGCFGLYDTFVVFDHLYRKLHIVSYGGDAIVEQIYERVCRRTPLPPLRDATASLRGHDVFADAETTLDDAAFGALVERCRAYITAGEVFQIVPSRRFSRRISATPFTVYRSLVALNPSPYAYCLKFGRFTGTPGFTYVGSSPETFVTVRQGSITLRALAGTRPRGETPEEDEALARALCADEKELAEHRMLVDLARNDVGRVAQVGTVATGEVARLVRYTHVMHLATDVTGQLRPGLTAFDVIRSCFPRGTVTGAPKIRAMELLATLEPERRGLYAGMVGYVDFAGQADSAIAIRSVLMQDGIAHINAGAGVVFDSQPQLEAEETRNKARSVLTALYLAERQTLPPTPHSTQEGRPAPV</sequence>
<evidence type="ECO:0000256" key="6">
    <source>
        <dbReference type="ARBA" id="ARBA00023239"/>
    </source>
</evidence>
<dbReference type="InterPro" id="IPR019999">
    <property type="entry name" value="Anth_synth_I-like"/>
</dbReference>
<keyword evidence="12" id="KW-1185">Reference proteome</keyword>
<dbReference type="PRINTS" id="PR00095">
    <property type="entry name" value="ANTSNTHASEI"/>
</dbReference>
<evidence type="ECO:0000259" key="10">
    <source>
        <dbReference type="Pfam" id="PF04715"/>
    </source>
</evidence>
<accession>A0ABX8B341</accession>
<comment type="cofactor">
    <cofactor evidence="1">
        <name>Mg(2+)</name>
        <dbReference type="ChEBI" id="CHEBI:18420"/>
    </cofactor>
</comment>
<name>A0ABX8B341_9BACT</name>
<organism evidence="11 12">
    <name type="scientific">Chloracidobacterium sp. N</name>
    <dbReference type="NCBI Taxonomy" id="2821540"/>
    <lineage>
        <taxon>Bacteria</taxon>
        <taxon>Pseudomonadati</taxon>
        <taxon>Acidobacteriota</taxon>
        <taxon>Terriglobia</taxon>
        <taxon>Terriglobales</taxon>
        <taxon>Acidobacteriaceae</taxon>
        <taxon>Chloracidobacterium</taxon>
        <taxon>Chloracidobacterium aggregatum</taxon>
    </lineage>
</organism>
<dbReference type="SUPFAM" id="SSF56322">
    <property type="entry name" value="ADC synthase"/>
    <property type="match status" value="1"/>
</dbReference>
<comment type="function">
    <text evidence="7">Part of a heterotetrameric complex that catalyzes the two-step biosynthesis of anthranilate, an intermediate in the biosynthesis of L-tryptophan. In the first step, the glutamine-binding beta subunit (TrpG) of anthranilate synthase (AS) provides the glutamine amidotransferase activity which generates ammonia as a substrate that, along with chorismate, is used in the second step, catalyzed by the large alpha subunit of AS (TrpE) to produce anthranilate. In the absence of TrpG, TrpE can synthesize anthranilate directly from chorismate and high concentrations of ammonia.</text>
</comment>
<gene>
    <name evidence="11" type="ORF">J8C05_11200</name>
</gene>